<dbReference type="AlphaFoldDB" id="A0A5C6RNH1"/>
<evidence type="ECO:0000313" key="1">
    <source>
        <dbReference type="EMBL" id="TXB62932.1"/>
    </source>
</evidence>
<sequence>MHDIEPYYKWRNKYIAARDSRSPFYGRTYSEFTFTNKVYNYYIHPQWDEFGSATLYLKVLFADYEEGFVIIELIGEWNDCIDNDIMFLKRDVIDPMIKEGLHKFILIVENVLNFHGSDDAYYEEWYEDVADEGGWVCVVNTLPHVADEMKETQLQQFVNFGEEFNSLNWRPHKPQLFFKAVDALVNGELRRYLPEEA</sequence>
<dbReference type="Proteomes" id="UP000321580">
    <property type="component" value="Unassembled WGS sequence"/>
</dbReference>
<dbReference type="EMBL" id="VOOR01000021">
    <property type="protein sequence ID" value="TXB62932.1"/>
    <property type="molecule type" value="Genomic_DNA"/>
</dbReference>
<proteinExistence type="predicted"/>
<keyword evidence="2" id="KW-1185">Reference proteome</keyword>
<protein>
    <submittedName>
        <fullName evidence="1">Uncharacterized protein</fullName>
    </submittedName>
</protein>
<organism evidence="1 2">
    <name type="scientific">Phaeodactylibacter luteus</name>
    <dbReference type="NCBI Taxonomy" id="1564516"/>
    <lineage>
        <taxon>Bacteria</taxon>
        <taxon>Pseudomonadati</taxon>
        <taxon>Bacteroidota</taxon>
        <taxon>Saprospiria</taxon>
        <taxon>Saprospirales</taxon>
        <taxon>Haliscomenobacteraceae</taxon>
        <taxon>Phaeodactylibacter</taxon>
    </lineage>
</organism>
<evidence type="ECO:0000313" key="2">
    <source>
        <dbReference type="Proteomes" id="UP000321580"/>
    </source>
</evidence>
<name>A0A5C6RNH1_9BACT</name>
<reference evidence="1 2" key="1">
    <citation type="submission" date="2019-08" db="EMBL/GenBank/DDBJ databases">
        <title>Genome of Phaeodactylibacter luteus.</title>
        <authorList>
            <person name="Bowman J.P."/>
        </authorList>
    </citation>
    <scope>NUCLEOTIDE SEQUENCE [LARGE SCALE GENOMIC DNA]</scope>
    <source>
        <strain evidence="1 2">KCTC 42180</strain>
    </source>
</reference>
<dbReference type="OrthoDB" id="653988at2"/>
<accession>A0A5C6RNH1</accession>
<comment type="caution">
    <text evidence="1">The sequence shown here is derived from an EMBL/GenBank/DDBJ whole genome shotgun (WGS) entry which is preliminary data.</text>
</comment>
<gene>
    <name evidence="1" type="ORF">FRY97_11350</name>
</gene>
<dbReference type="RefSeq" id="WP_147167652.1">
    <property type="nucleotide sequence ID" value="NZ_VOOR01000021.1"/>
</dbReference>